<gene>
    <name evidence="1" type="ORF">E2C01_036223</name>
</gene>
<dbReference type="AlphaFoldDB" id="A0A5B7F581"/>
<dbReference type="Proteomes" id="UP000324222">
    <property type="component" value="Unassembled WGS sequence"/>
</dbReference>
<evidence type="ECO:0000313" key="1">
    <source>
        <dbReference type="EMBL" id="MPC42600.1"/>
    </source>
</evidence>
<name>A0A5B7F581_PORTR</name>
<evidence type="ECO:0000313" key="2">
    <source>
        <dbReference type="Proteomes" id="UP000324222"/>
    </source>
</evidence>
<organism evidence="1 2">
    <name type="scientific">Portunus trituberculatus</name>
    <name type="common">Swimming crab</name>
    <name type="synonym">Neptunus trituberculatus</name>
    <dbReference type="NCBI Taxonomy" id="210409"/>
    <lineage>
        <taxon>Eukaryota</taxon>
        <taxon>Metazoa</taxon>
        <taxon>Ecdysozoa</taxon>
        <taxon>Arthropoda</taxon>
        <taxon>Crustacea</taxon>
        <taxon>Multicrustacea</taxon>
        <taxon>Malacostraca</taxon>
        <taxon>Eumalacostraca</taxon>
        <taxon>Eucarida</taxon>
        <taxon>Decapoda</taxon>
        <taxon>Pleocyemata</taxon>
        <taxon>Brachyura</taxon>
        <taxon>Eubrachyura</taxon>
        <taxon>Portunoidea</taxon>
        <taxon>Portunidae</taxon>
        <taxon>Portuninae</taxon>
        <taxon>Portunus</taxon>
    </lineage>
</organism>
<reference evidence="1 2" key="1">
    <citation type="submission" date="2019-05" db="EMBL/GenBank/DDBJ databases">
        <title>Another draft genome of Portunus trituberculatus and its Hox gene families provides insights of decapod evolution.</title>
        <authorList>
            <person name="Jeong J.-H."/>
            <person name="Song I."/>
            <person name="Kim S."/>
            <person name="Choi T."/>
            <person name="Kim D."/>
            <person name="Ryu S."/>
            <person name="Kim W."/>
        </authorList>
    </citation>
    <scope>NUCLEOTIDE SEQUENCE [LARGE SCALE GENOMIC DNA]</scope>
    <source>
        <tissue evidence="1">Muscle</tissue>
    </source>
</reference>
<accession>A0A5B7F581</accession>
<sequence>MRQQCASGLVALGGSGQSPQLLPVKKVLSFSPQRVFLLPGLSIYSTSLSSRVLRLLFYSVLFKFCVAALKSRPELWPPTAPVWYPGKE</sequence>
<dbReference type="EMBL" id="VSRR010005496">
    <property type="protein sequence ID" value="MPC42600.1"/>
    <property type="molecule type" value="Genomic_DNA"/>
</dbReference>
<comment type="caution">
    <text evidence="1">The sequence shown here is derived from an EMBL/GenBank/DDBJ whole genome shotgun (WGS) entry which is preliminary data.</text>
</comment>
<proteinExistence type="predicted"/>
<protein>
    <submittedName>
        <fullName evidence="1">Uncharacterized protein</fullName>
    </submittedName>
</protein>
<keyword evidence="2" id="KW-1185">Reference proteome</keyword>